<evidence type="ECO:0008006" key="4">
    <source>
        <dbReference type="Google" id="ProtNLM"/>
    </source>
</evidence>
<protein>
    <recommendedName>
        <fullName evidence="4">DUF4381 domain-containing protein</fullName>
    </recommendedName>
</protein>
<evidence type="ECO:0000313" key="3">
    <source>
        <dbReference type="Proteomes" id="UP000045782"/>
    </source>
</evidence>
<sequence>MPHDYLKWVVAPLPYPVLWLVLGVIMIFLVIGWCVGIFVWTMPVEKLRSIPVVRDISARVLRRKFSAAIDKVRKDHEAGALGSRQAHGAMSRVLRTFIYMRTGVRAPYMSLGEVAHSGAAKVAPVVAQLYSGQFEMGDDADVVAAAAAVRDVIQSWS</sequence>
<dbReference type="Proteomes" id="UP000045782">
    <property type="component" value="Unassembled WGS sequence"/>
</dbReference>
<evidence type="ECO:0000256" key="1">
    <source>
        <dbReference type="SAM" id="Phobius"/>
    </source>
</evidence>
<dbReference type="RefSeq" id="WP_005064873.1">
    <property type="nucleotide sequence ID" value="NZ_AP022621.1"/>
</dbReference>
<name>A0A0U0ZWG6_9MYCO</name>
<organism evidence="2 3">
    <name type="scientific">Mycobacteroides abscessus</name>
    <dbReference type="NCBI Taxonomy" id="36809"/>
    <lineage>
        <taxon>Bacteria</taxon>
        <taxon>Bacillati</taxon>
        <taxon>Actinomycetota</taxon>
        <taxon>Actinomycetes</taxon>
        <taxon>Mycobacteriales</taxon>
        <taxon>Mycobacteriaceae</taxon>
        <taxon>Mycobacteroides</taxon>
    </lineage>
</organism>
<proteinExistence type="predicted"/>
<evidence type="ECO:0000313" key="2">
    <source>
        <dbReference type="EMBL" id="CPV73534.1"/>
    </source>
</evidence>
<dbReference type="AlphaFoldDB" id="A0A0U0ZWG6"/>
<reference evidence="2 3" key="1">
    <citation type="submission" date="2015-03" db="EMBL/GenBank/DDBJ databases">
        <authorList>
            <person name="Murphy D."/>
        </authorList>
    </citation>
    <scope>NUCLEOTIDE SEQUENCE [LARGE SCALE GENOMIC DNA]</scope>
    <source>
        <strain evidence="2 3">PAP088</strain>
    </source>
</reference>
<accession>A0A0U0ZWG6</accession>
<gene>
    <name evidence="2" type="ORF">ERS075579_05320</name>
</gene>
<dbReference type="EMBL" id="CSWP01000015">
    <property type="protein sequence ID" value="CPV73534.1"/>
    <property type="molecule type" value="Genomic_DNA"/>
</dbReference>
<keyword evidence="1" id="KW-1133">Transmembrane helix</keyword>
<feature type="transmembrane region" description="Helical" evidence="1">
    <location>
        <begin position="17"/>
        <end position="40"/>
    </location>
</feature>
<keyword evidence="1" id="KW-0472">Membrane</keyword>
<keyword evidence="1" id="KW-0812">Transmembrane</keyword>